<name>A0A5B1LUN1_9ACTN</name>
<sequence>MPRSRTRGCVSMGRHVASSGAGSASGWFGGRWFGRGRTRALLCVGVLAALGAVGTSASWTDTASLTTGPLTGGAMDLQLQTATAGVGAVGLGTNHTEAEIAAPNLTPSESKAFAFTVRNVGNADFTYGATVTQTGTWTFTAGAITVQLFSGGAPSTDTTYPVQEACAGGTPITTAVAVTSTNTVVIPTTRALVKNTNDSLCLVVAMATSADNTNQGKQGTLKLDFTANQVTS</sequence>
<keyword evidence="1" id="KW-0472">Membrane</keyword>
<dbReference type="NCBIfam" id="TIGR04088">
    <property type="entry name" value="cognate_SipW"/>
    <property type="match status" value="1"/>
</dbReference>
<accession>A0A5B1LUN1</accession>
<evidence type="ECO:0000313" key="3">
    <source>
        <dbReference type="Proteomes" id="UP000324351"/>
    </source>
</evidence>
<keyword evidence="1" id="KW-0812">Transmembrane</keyword>
<dbReference type="AlphaFoldDB" id="A0A5B1LUN1"/>
<reference evidence="2 3" key="1">
    <citation type="submission" date="2019-09" db="EMBL/GenBank/DDBJ databases">
        <title>Nocardioides panacisoli sp. nov., isolated from the soil of a ginseng field.</title>
        <authorList>
            <person name="Cho C."/>
        </authorList>
    </citation>
    <scope>NUCLEOTIDE SEQUENCE [LARGE SCALE GENOMIC DNA]</scope>
    <source>
        <strain evidence="2 3">BN140041</strain>
    </source>
</reference>
<protein>
    <submittedName>
        <fullName evidence="2">Uncharacterized protein</fullName>
    </submittedName>
</protein>
<keyword evidence="1" id="KW-1133">Transmembrane helix</keyword>
<dbReference type="Proteomes" id="UP000324351">
    <property type="component" value="Unassembled WGS sequence"/>
</dbReference>
<gene>
    <name evidence="2" type="ORF">F0U47_19165</name>
</gene>
<dbReference type="EMBL" id="VUJW01000013">
    <property type="protein sequence ID" value="KAA1424124.1"/>
    <property type="molecule type" value="Genomic_DNA"/>
</dbReference>
<proteinExistence type="predicted"/>
<organism evidence="2 3">
    <name type="scientific">Nocardioides antri</name>
    <dbReference type="NCBI Taxonomy" id="2607659"/>
    <lineage>
        <taxon>Bacteria</taxon>
        <taxon>Bacillati</taxon>
        <taxon>Actinomycetota</taxon>
        <taxon>Actinomycetes</taxon>
        <taxon>Propionibacteriales</taxon>
        <taxon>Nocardioidaceae</taxon>
        <taxon>Nocardioides</taxon>
    </lineage>
</organism>
<comment type="caution">
    <text evidence="2">The sequence shown here is derived from an EMBL/GenBank/DDBJ whole genome shotgun (WGS) entry which is preliminary data.</text>
</comment>
<reference evidence="2 3" key="2">
    <citation type="submission" date="2019-09" db="EMBL/GenBank/DDBJ databases">
        <authorList>
            <person name="Jin C."/>
        </authorList>
    </citation>
    <scope>NUCLEOTIDE SEQUENCE [LARGE SCALE GENOMIC DNA]</scope>
    <source>
        <strain evidence="2 3">BN140041</strain>
    </source>
</reference>
<keyword evidence="3" id="KW-1185">Reference proteome</keyword>
<dbReference type="InterPro" id="IPR023833">
    <property type="entry name" value="Signal_pept_SipW-depend-type"/>
</dbReference>
<evidence type="ECO:0000256" key="1">
    <source>
        <dbReference type="SAM" id="Phobius"/>
    </source>
</evidence>
<evidence type="ECO:0000313" key="2">
    <source>
        <dbReference type="EMBL" id="KAA1424124.1"/>
    </source>
</evidence>
<feature type="transmembrane region" description="Helical" evidence="1">
    <location>
        <begin position="40"/>
        <end position="59"/>
    </location>
</feature>